<dbReference type="Proteomes" id="UP000558488">
    <property type="component" value="Unassembled WGS sequence"/>
</dbReference>
<evidence type="ECO:0000256" key="6">
    <source>
        <dbReference type="ARBA" id="ARBA00022741"/>
    </source>
</evidence>
<evidence type="ECO:0000256" key="3">
    <source>
        <dbReference type="ARBA" id="ARBA00022527"/>
    </source>
</evidence>
<dbReference type="FunFam" id="1.10.510.10:FF:001054">
    <property type="entry name" value="Serine/threonine-protein kinase 4"/>
    <property type="match status" value="1"/>
</dbReference>
<evidence type="ECO:0000259" key="14">
    <source>
        <dbReference type="PROSITE" id="PS50951"/>
    </source>
</evidence>
<evidence type="ECO:0000256" key="1">
    <source>
        <dbReference type="ARBA" id="ARBA00008874"/>
    </source>
</evidence>
<evidence type="ECO:0000256" key="12">
    <source>
        <dbReference type="SAM" id="MobiDB-lite"/>
    </source>
</evidence>
<dbReference type="GO" id="GO:0006915">
    <property type="term" value="P:apoptotic process"/>
    <property type="evidence" value="ECO:0007669"/>
    <property type="project" value="UniProtKB-KW"/>
</dbReference>
<dbReference type="InterPro" id="IPR000719">
    <property type="entry name" value="Prot_kinase_dom"/>
</dbReference>
<evidence type="ECO:0000256" key="2">
    <source>
        <dbReference type="ARBA" id="ARBA00012513"/>
    </source>
</evidence>
<evidence type="ECO:0000256" key="11">
    <source>
        <dbReference type="PROSITE-ProRule" id="PRU10141"/>
    </source>
</evidence>
<evidence type="ECO:0000256" key="7">
    <source>
        <dbReference type="ARBA" id="ARBA00022777"/>
    </source>
</evidence>
<dbReference type="Gene3D" id="3.30.200.20">
    <property type="entry name" value="Phosphorylase Kinase, domain 1"/>
    <property type="match status" value="1"/>
</dbReference>
<dbReference type="PANTHER" id="PTHR48012">
    <property type="entry name" value="STERILE20-LIKE KINASE, ISOFORM B-RELATED"/>
    <property type="match status" value="1"/>
</dbReference>
<keyword evidence="5" id="KW-0053">Apoptosis</keyword>
<dbReference type="FunFam" id="4.10.170.10:FF:000002">
    <property type="entry name" value="serine/threonine-protein kinase 3"/>
    <property type="match status" value="1"/>
</dbReference>
<dbReference type="EMBL" id="JACAGB010000006">
    <property type="protein sequence ID" value="KAF6359143.1"/>
    <property type="molecule type" value="Genomic_DNA"/>
</dbReference>
<keyword evidence="3" id="KW-0723">Serine/threonine-protein kinase</keyword>
<sequence length="432" mass="49407">METVQLRNPPRRQLKKLDEDSLTKQPEEVFDVLEKLGEGSYGSVYKAIHKETGQIVAIKQVPVESDLQEIIKEISIMQQCDSPHVVKYYGSYFKNTDLWIVMEYCGAGSVSDIIRLRNKTDTMAKRNTVIGTPFWMAPEVIQEIGYNCVADIWSLGITAIEMAEGKPPYADIHPMRAIFMIPTNPPPTFRKPELWSDSFMDFVKQCLVKSPEHRATATQLLQHPFVKSAKGVSILRDLINEAMDVKLKRQEAQQREVDHEEEENSEEDELDSGTMVRAAGDEMGTVRVASTMSDGANTMIEHDGTLLSQLGTMVINAEDEEEEGTMKRRDETMQPAKPSFLEYFEQKEKENQINSFGKSGSGPLKNSSDWKVPQDGDYEFLKSWTVEDLRKRLLALDPMMEQEIEEIRQKYQSKRQPILDAIEAKKRRQQNF</sequence>
<evidence type="ECO:0000256" key="8">
    <source>
        <dbReference type="ARBA" id="ARBA00022840"/>
    </source>
</evidence>
<feature type="domain" description="SARAH" evidence="14">
    <location>
        <begin position="378"/>
        <end position="425"/>
    </location>
</feature>
<comment type="catalytic activity">
    <reaction evidence="10">
        <text>L-seryl-[protein] + ATP = O-phospho-L-seryl-[protein] + ADP + H(+)</text>
        <dbReference type="Rhea" id="RHEA:17989"/>
        <dbReference type="Rhea" id="RHEA-COMP:9863"/>
        <dbReference type="Rhea" id="RHEA-COMP:11604"/>
        <dbReference type="ChEBI" id="CHEBI:15378"/>
        <dbReference type="ChEBI" id="CHEBI:29999"/>
        <dbReference type="ChEBI" id="CHEBI:30616"/>
        <dbReference type="ChEBI" id="CHEBI:83421"/>
        <dbReference type="ChEBI" id="CHEBI:456216"/>
        <dbReference type="EC" id="2.7.11.1"/>
    </reaction>
    <physiologicalReaction direction="left-to-right" evidence="10">
        <dbReference type="Rhea" id="RHEA:17990"/>
    </physiologicalReaction>
</comment>
<name>A0A7J7YB02_PIPKU</name>
<evidence type="ECO:0000256" key="10">
    <source>
        <dbReference type="ARBA" id="ARBA00048977"/>
    </source>
</evidence>
<accession>A0A7J7YB02</accession>
<evidence type="ECO:0000256" key="4">
    <source>
        <dbReference type="ARBA" id="ARBA00022679"/>
    </source>
</evidence>
<dbReference type="InterPro" id="IPR017441">
    <property type="entry name" value="Protein_kinase_ATP_BS"/>
</dbReference>
<keyword evidence="7 15" id="KW-0418">Kinase</keyword>
<feature type="binding site" evidence="11">
    <location>
        <position position="59"/>
    </location>
    <ligand>
        <name>ATP</name>
        <dbReference type="ChEBI" id="CHEBI:30616"/>
    </ligand>
</feature>
<keyword evidence="4" id="KW-0808">Transferase</keyword>
<feature type="region of interest" description="Disordered" evidence="12">
    <location>
        <begin position="250"/>
        <end position="277"/>
    </location>
</feature>
<dbReference type="InterPro" id="IPR011524">
    <property type="entry name" value="SARAH_dom"/>
</dbReference>
<evidence type="ECO:0000313" key="16">
    <source>
        <dbReference type="Proteomes" id="UP000558488"/>
    </source>
</evidence>
<dbReference type="Gene3D" id="1.10.510.10">
    <property type="entry name" value="Transferase(Phosphotransferase) domain 1"/>
    <property type="match status" value="1"/>
</dbReference>
<comment type="similarity">
    <text evidence="1">Belongs to the protein kinase superfamily. STE Ser/Thr protein kinase family. STE20 subfamily.</text>
</comment>
<dbReference type="InterPro" id="IPR011009">
    <property type="entry name" value="Kinase-like_dom_sf"/>
</dbReference>
<feature type="domain" description="Protein kinase" evidence="13">
    <location>
        <begin position="1"/>
        <end position="226"/>
    </location>
</feature>
<dbReference type="PROSITE" id="PS00107">
    <property type="entry name" value="PROTEIN_KINASE_ATP"/>
    <property type="match status" value="1"/>
</dbReference>
<keyword evidence="16" id="KW-1185">Reference proteome</keyword>
<dbReference type="PROSITE" id="PS50011">
    <property type="entry name" value="PROTEIN_KINASE_DOM"/>
    <property type="match status" value="1"/>
</dbReference>
<dbReference type="FunFam" id="1.10.287.4270:FF:000002">
    <property type="entry name" value="Serine/threonine-protein kinase 4"/>
    <property type="match status" value="1"/>
</dbReference>
<dbReference type="SUPFAM" id="SSF56112">
    <property type="entry name" value="Protein kinase-like (PK-like)"/>
    <property type="match status" value="1"/>
</dbReference>
<dbReference type="GO" id="GO:0007165">
    <property type="term" value="P:signal transduction"/>
    <property type="evidence" value="ECO:0007669"/>
    <property type="project" value="InterPro"/>
</dbReference>
<dbReference type="PROSITE" id="PS50951">
    <property type="entry name" value="SARAH"/>
    <property type="match status" value="1"/>
</dbReference>
<evidence type="ECO:0000313" key="15">
    <source>
        <dbReference type="EMBL" id="KAF6359143.1"/>
    </source>
</evidence>
<dbReference type="GO" id="GO:0051262">
    <property type="term" value="P:protein tetramerization"/>
    <property type="evidence" value="ECO:0007669"/>
    <property type="project" value="InterPro"/>
</dbReference>
<dbReference type="FunFam" id="3.30.200.20:FF:000410">
    <property type="entry name" value="Serine/threonine-protein kinase 3"/>
    <property type="match status" value="1"/>
</dbReference>
<dbReference type="FunFam" id="1.10.287.4270:FF:000004">
    <property type="entry name" value="Serine/threonine-protein kinase 3/4"/>
    <property type="match status" value="1"/>
</dbReference>
<dbReference type="GO" id="GO:0004674">
    <property type="term" value="F:protein serine/threonine kinase activity"/>
    <property type="evidence" value="ECO:0007669"/>
    <property type="project" value="UniProtKB-KW"/>
</dbReference>
<evidence type="ECO:0000259" key="13">
    <source>
        <dbReference type="PROSITE" id="PS50011"/>
    </source>
</evidence>
<protein>
    <recommendedName>
        <fullName evidence="2">non-specific serine/threonine protein kinase</fullName>
        <ecNumber evidence="2">2.7.11.1</ecNumber>
    </recommendedName>
</protein>
<dbReference type="InterPro" id="IPR036674">
    <property type="entry name" value="p53_tetramer_sf"/>
</dbReference>
<dbReference type="PANTHER" id="PTHR48012:SF2">
    <property type="entry name" value="STERILE20-LIKE KINASE, ISOFORM B"/>
    <property type="match status" value="1"/>
</dbReference>
<comment type="caution">
    <text evidence="15">The sequence shown here is derived from an EMBL/GenBank/DDBJ whole genome shotgun (WGS) entry which is preliminary data.</text>
</comment>
<dbReference type="InterPro" id="IPR050629">
    <property type="entry name" value="STE20/SPS1-PAK"/>
</dbReference>
<dbReference type="GO" id="GO:0005737">
    <property type="term" value="C:cytoplasm"/>
    <property type="evidence" value="ECO:0007669"/>
    <property type="project" value="TreeGrafter"/>
</dbReference>
<dbReference type="EC" id="2.7.11.1" evidence="2"/>
<dbReference type="Gene3D" id="4.10.170.10">
    <property type="entry name" value="p53-like tetramerisation domain"/>
    <property type="match status" value="1"/>
</dbReference>
<feature type="compositionally biased region" description="Acidic residues" evidence="12">
    <location>
        <begin position="259"/>
        <end position="271"/>
    </location>
</feature>
<proteinExistence type="inferred from homology"/>
<dbReference type="CDD" id="cd21887">
    <property type="entry name" value="SARAH_MST1"/>
    <property type="match status" value="1"/>
</dbReference>
<dbReference type="InterPro" id="IPR024205">
    <property type="entry name" value="Mst1_2_SARAH_domain"/>
</dbReference>
<dbReference type="AlphaFoldDB" id="A0A7J7YB02"/>
<reference evidence="15 16" key="1">
    <citation type="journal article" date="2020" name="Nature">
        <title>Six reference-quality genomes reveal evolution of bat adaptations.</title>
        <authorList>
            <person name="Jebb D."/>
            <person name="Huang Z."/>
            <person name="Pippel M."/>
            <person name="Hughes G.M."/>
            <person name="Lavrichenko K."/>
            <person name="Devanna P."/>
            <person name="Winkler S."/>
            <person name="Jermiin L.S."/>
            <person name="Skirmuntt E.C."/>
            <person name="Katzourakis A."/>
            <person name="Burkitt-Gray L."/>
            <person name="Ray D.A."/>
            <person name="Sullivan K.A.M."/>
            <person name="Roscito J.G."/>
            <person name="Kirilenko B.M."/>
            <person name="Davalos L.M."/>
            <person name="Corthals A.P."/>
            <person name="Power M.L."/>
            <person name="Jones G."/>
            <person name="Ransome R.D."/>
            <person name="Dechmann D.K.N."/>
            <person name="Locatelli A.G."/>
            <person name="Puechmaille S.J."/>
            <person name="Fedrigo O."/>
            <person name="Jarvis E.D."/>
            <person name="Hiller M."/>
            <person name="Vernes S.C."/>
            <person name="Myers E.W."/>
            <person name="Teeling E.C."/>
        </authorList>
    </citation>
    <scope>NUCLEOTIDE SEQUENCE [LARGE SCALE GENOMIC DNA]</scope>
    <source>
        <strain evidence="15">MPipKuh1</strain>
        <tissue evidence="15">Flight muscle</tissue>
    </source>
</reference>
<keyword evidence="8 11" id="KW-0067">ATP-binding</keyword>
<keyword evidence="6 11" id="KW-0547">Nucleotide-binding</keyword>
<dbReference type="Gene3D" id="1.10.287.4270">
    <property type="match status" value="1"/>
</dbReference>
<comment type="catalytic activity">
    <reaction evidence="9">
        <text>L-threonyl-[protein] + ATP = O-phospho-L-threonyl-[protein] + ADP + H(+)</text>
        <dbReference type="Rhea" id="RHEA:46608"/>
        <dbReference type="Rhea" id="RHEA-COMP:11060"/>
        <dbReference type="Rhea" id="RHEA-COMP:11605"/>
        <dbReference type="ChEBI" id="CHEBI:15378"/>
        <dbReference type="ChEBI" id="CHEBI:30013"/>
        <dbReference type="ChEBI" id="CHEBI:30616"/>
        <dbReference type="ChEBI" id="CHEBI:61977"/>
        <dbReference type="ChEBI" id="CHEBI:456216"/>
        <dbReference type="EC" id="2.7.11.1"/>
    </reaction>
    <physiologicalReaction direction="left-to-right" evidence="9">
        <dbReference type="Rhea" id="RHEA:46609"/>
    </physiologicalReaction>
</comment>
<organism evidence="15 16">
    <name type="scientific">Pipistrellus kuhlii</name>
    <name type="common">Kuhl's pipistrelle</name>
    <dbReference type="NCBI Taxonomy" id="59472"/>
    <lineage>
        <taxon>Eukaryota</taxon>
        <taxon>Metazoa</taxon>
        <taxon>Chordata</taxon>
        <taxon>Craniata</taxon>
        <taxon>Vertebrata</taxon>
        <taxon>Euteleostomi</taxon>
        <taxon>Mammalia</taxon>
        <taxon>Eutheria</taxon>
        <taxon>Laurasiatheria</taxon>
        <taxon>Chiroptera</taxon>
        <taxon>Yangochiroptera</taxon>
        <taxon>Vespertilionidae</taxon>
        <taxon>Pipistrellus</taxon>
    </lineage>
</organism>
<gene>
    <name evidence="15" type="ORF">mPipKuh1_016808</name>
</gene>
<evidence type="ECO:0000256" key="5">
    <source>
        <dbReference type="ARBA" id="ARBA00022703"/>
    </source>
</evidence>
<dbReference type="GO" id="GO:0005524">
    <property type="term" value="F:ATP binding"/>
    <property type="evidence" value="ECO:0007669"/>
    <property type="project" value="UniProtKB-UniRule"/>
</dbReference>
<dbReference type="Pfam" id="PF11629">
    <property type="entry name" value="Mst1_SARAH"/>
    <property type="match status" value="1"/>
</dbReference>
<dbReference type="Pfam" id="PF00069">
    <property type="entry name" value="Pkinase"/>
    <property type="match status" value="2"/>
</dbReference>
<evidence type="ECO:0000256" key="9">
    <source>
        <dbReference type="ARBA" id="ARBA00048659"/>
    </source>
</evidence>